<dbReference type="EMBL" id="NFKL01000019">
    <property type="protein sequence ID" value="OUP56363.1"/>
    <property type="molecule type" value="Genomic_DNA"/>
</dbReference>
<keyword evidence="1" id="KW-0812">Transmembrane</keyword>
<proteinExistence type="predicted"/>
<keyword evidence="1" id="KW-0472">Membrane</keyword>
<evidence type="ECO:0000256" key="1">
    <source>
        <dbReference type="SAM" id="Phobius"/>
    </source>
</evidence>
<evidence type="ECO:0000313" key="2">
    <source>
        <dbReference type="EMBL" id="OUP51912.1"/>
    </source>
</evidence>
<feature type="transmembrane region" description="Helical" evidence="1">
    <location>
        <begin position="40"/>
        <end position="61"/>
    </location>
</feature>
<dbReference type="Proteomes" id="UP000195897">
    <property type="component" value="Unassembled WGS sequence"/>
</dbReference>
<protein>
    <submittedName>
        <fullName evidence="3">Uncharacterized protein</fullName>
    </submittedName>
</protein>
<evidence type="ECO:0000313" key="5">
    <source>
        <dbReference type="Proteomes" id="UP000195897"/>
    </source>
</evidence>
<reference evidence="3" key="2">
    <citation type="journal article" date="2018" name="BMC Genomics">
        <title>Whole genome sequencing and function prediction of 133 gut anaerobes isolated from chicken caecum in pure cultures.</title>
        <authorList>
            <person name="Medvecky M."/>
            <person name="Cejkova D."/>
            <person name="Polansky O."/>
            <person name="Karasova D."/>
            <person name="Kubasova T."/>
            <person name="Cizek A."/>
            <person name="Rychlik I."/>
        </authorList>
    </citation>
    <scope>NUCLEOTIDE SEQUENCE</scope>
    <source>
        <strain evidence="3">An179</strain>
        <strain evidence="2">An180</strain>
    </source>
</reference>
<dbReference type="STRING" id="501571.GCA_900143195_01345"/>
<accession>A0A1Y4LI37</accession>
<keyword evidence="1" id="KW-1133">Transmembrane helix</keyword>
<sequence length="70" mass="7977">MVRKIVIVLLGIVYLFGCGVIPQLMNVWNVEGFIGPFPCFFVGLYAISGLLVLLTLFLFLYERNDKTFED</sequence>
<dbReference type="RefSeq" id="WP_016149173.1">
    <property type="nucleotide sequence ID" value="NZ_CABKSA010000003.1"/>
</dbReference>
<reference evidence="4 5" key="1">
    <citation type="submission" date="2017-04" db="EMBL/GenBank/DDBJ databases">
        <title>Function of individual gut microbiota members based on whole genome sequencing of pure cultures obtained from chicken caecum.</title>
        <authorList>
            <person name="Medvecky M."/>
            <person name="Cejkova D."/>
            <person name="Polansky O."/>
            <person name="Karasova D."/>
            <person name="Kubasova T."/>
            <person name="Cizek A."/>
            <person name="Rychlik I."/>
        </authorList>
    </citation>
    <scope>NUCLEOTIDE SEQUENCE [LARGE SCALE GENOMIC DNA]</scope>
    <source>
        <strain evidence="4">An179</strain>
        <strain evidence="5">An180</strain>
    </source>
</reference>
<gene>
    <name evidence="3" type="ORF">B5F15_12725</name>
    <name evidence="2" type="ORF">B5F17_11130</name>
</gene>
<feature type="transmembrane region" description="Helical" evidence="1">
    <location>
        <begin position="7"/>
        <end position="28"/>
    </location>
</feature>
<dbReference type="EMBL" id="NFKK01000015">
    <property type="protein sequence ID" value="OUP51912.1"/>
    <property type="molecule type" value="Genomic_DNA"/>
</dbReference>
<evidence type="ECO:0000313" key="3">
    <source>
        <dbReference type="EMBL" id="OUP56363.1"/>
    </source>
</evidence>
<evidence type="ECO:0000313" key="4">
    <source>
        <dbReference type="Proteomes" id="UP000195326"/>
    </source>
</evidence>
<organism evidence="3 4">
    <name type="scientific">Butyricicoccus pullicaecorum</name>
    <dbReference type="NCBI Taxonomy" id="501571"/>
    <lineage>
        <taxon>Bacteria</taxon>
        <taxon>Bacillati</taxon>
        <taxon>Bacillota</taxon>
        <taxon>Clostridia</taxon>
        <taxon>Eubacteriales</taxon>
        <taxon>Butyricicoccaceae</taxon>
        <taxon>Butyricicoccus</taxon>
    </lineage>
</organism>
<name>A0A1Y4LI37_9FIRM</name>
<dbReference type="Proteomes" id="UP000195326">
    <property type="component" value="Unassembled WGS sequence"/>
</dbReference>
<comment type="caution">
    <text evidence="3">The sequence shown here is derived from an EMBL/GenBank/DDBJ whole genome shotgun (WGS) entry which is preliminary data.</text>
</comment>
<dbReference type="AlphaFoldDB" id="A0A1Y4LI37"/>